<reference evidence="2" key="1">
    <citation type="journal article" date="2023" name="G3 (Bethesda)">
        <title>Genome assembly and association tests identify interacting loci associated with vigor, precocity, and sex in interspecific pistachio rootstocks.</title>
        <authorList>
            <person name="Palmer W."/>
            <person name="Jacygrad E."/>
            <person name="Sagayaradj S."/>
            <person name="Cavanaugh K."/>
            <person name="Han R."/>
            <person name="Bertier L."/>
            <person name="Beede B."/>
            <person name="Kafkas S."/>
            <person name="Golino D."/>
            <person name="Preece J."/>
            <person name="Michelmore R."/>
        </authorList>
    </citation>
    <scope>NUCLEOTIDE SEQUENCE [LARGE SCALE GENOMIC DNA]</scope>
</reference>
<comment type="caution">
    <text evidence="1">The sequence shown here is derived from an EMBL/GenBank/DDBJ whole genome shotgun (WGS) entry which is preliminary data.</text>
</comment>
<keyword evidence="2" id="KW-1185">Reference proteome</keyword>
<proteinExistence type="predicted"/>
<gene>
    <name evidence="1" type="ORF">Patl1_06011</name>
</gene>
<sequence>MLENLLLQQQLQKQQQQQEARAQVMSRTSSSDPVLSELPQEALNLAADRPLPVKGKLLKAVMEAGPLLQTLLLGGTSPSVAASSSAARLR</sequence>
<name>A0ACC1BW04_9ROSI</name>
<evidence type="ECO:0000313" key="2">
    <source>
        <dbReference type="Proteomes" id="UP001164250"/>
    </source>
</evidence>
<dbReference type="EMBL" id="CM047899">
    <property type="protein sequence ID" value="KAJ0103249.1"/>
    <property type="molecule type" value="Genomic_DNA"/>
</dbReference>
<evidence type="ECO:0000313" key="1">
    <source>
        <dbReference type="EMBL" id="KAJ0103249.1"/>
    </source>
</evidence>
<dbReference type="Proteomes" id="UP001164250">
    <property type="component" value="Chromosome 3"/>
</dbReference>
<protein>
    <submittedName>
        <fullName evidence="1">Uncharacterized protein</fullName>
    </submittedName>
</protein>
<organism evidence="1 2">
    <name type="scientific">Pistacia atlantica</name>
    <dbReference type="NCBI Taxonomy" id="434234"/>
    <lineage>
        <taxon>Eukaryota</taxon>
        <taxon>Viridiplantae</taxon>
        <taxon>Streptophyta</taxon>
        <taxon>Embryophyta</taxon>
        <taxon>Tracheophyta</taxon>
        <taxon>Spermatophyta</taxon>
        <taxon>Magnoliopsida</taxon>
        <taxon>eudicotyledons</taxon>
        <taxon>Gunneridae</taxon>
        <taxon>Pentapetalae</taxon>
        <taxon>rosids</taxon>
        <taxon>malvids</taxon>
        <taxon>Sapindales</taxon>
        <taxon>Anacardiaceae</taxon>
        <taxon>Pistacia</taxon>
    </lineage>
</organism>
<accession>A0ACC1BW04</accession>